<dbReference type="PATRIC" id="fig|344882.3.peg.1922"/>
<reference evidence="2 3" key="1">
    <citation type="submission" date="2015-05" db="EMBL/GenBank/DDBJ databases">
        <title>Genome sequencing and analysis of members of genus Stenotrophomonas.</title>
        <authorList>
            <person name="Patil P.P."/>
            <person name="Midha S."/>
            <person name="Patil P.B."/>
        </authorList>
    </citation>
    <scope>NUCLEOTIDE SEQUENCE [LARGE SCALE GENOMIC DNA]</scope>
    <source>
        <strain evidence="2 3">DSM 21858</strain>
    </source>
</reference>
<feature type="transmembrane region" description="Helical" evidence="1">
    <location>
        <begin position="57"/>
        <end position="77"/>
    </location>
</feature>
<gene>
    <name evidence="2" type="ORF">ABB29_02995</name>
</gene>
<dbReference type="EMBL" id="LDJL01000003">
    <property type="protein sequence ID" value="KRG71239.1"/>
    <property type="molecule type" value="Genomic_DNA"/>
</dbReference>
<feature type="transmembrane region" description="Helical" evidence="1">
    <location>
        <begin position="32"/>
        <end position="50"/>
    </location>
</feature>
<feature type="transmembrane region" description="Helical" evidence="1">
    <location>
        <begin position="175"/>
        <end position="194"/>
    </location>
</feature>
<dbReference type="OrthoDB" id="9787530at2"/>
<protein>
    <submittedName>
        <fullName evidence="2">Membrane protein</fullName>
    </submittedName>
</protein>
<proteinExistence type="predicted"/>
<keyword evidence="1" id="KW-0812">Transmembrane</keyword>
<feature type="transmembrane region" description="Helical" evidence="1">
    <location>
        <begin position="89"/>
        <end position="107"/>
    </location>
</feature>
<keyword evidence="1" id="KW-1133">Transmembrane helix</keyword>
<evidence type="ECO:0000256" key="1">
    <source>
        <dbReference type="SAM" id="Phobius"/>
    </source>
</evidence>
<dbReference type="Proteomes" id="UP000052052">
    <property type="component" value="Unassembled WGS sequence"/>
</dbReference>
<evidence type="ECO:0000313" key="3">
    <source>
        <dbReference type="Proteomes" id="UP000052052"/>
    </source>
</evidence>
<dbReference type="RefSeq" id="WP_057657146.1">
    <property type="nucleotide sequence ID" value="NZ_LDJL01000003.1"/>
</dbReference>
<evidence type="ECO:0000313" key="2">
    <source>
        <dbReference type="EMBL" id="KRG71239.1"/>
    </source>
</evidence>
<organism evidence="2 3">
    <name type="scientific">Pseudoxanthomonas dokdonensis</name>
    <dbReference type="NCBI Taxonomy" id="344882"/>
    <lineage>
        <taxon>Bacteria</taxon>
        <taxon>Pseudomonadati</taxon>
        <taxon>Pseudomonadota</taxon>
        <taxon>Gammaproteobacteria</taxon>
        <taxon>Lysobacterales</taxon>
        <taxon>Lysobacteraceae</taxon>
        <taxon>Pseudoxanthomonas</taxon>
    </lineage>
</organism>
<accession>A0A0R0CYM2</accession>
<comment type="caution">
    <text evidence="2">The sequence shown here is derived from an EMBL/GenBank/DDBJ whole genome shotgun (WGS) entry which is preliminary data.</text>
</comment>
<dbReference type="STRING" id="344882.ABB29_02995"/>
<feature type="transmembrane region" description="Helical" evidence="1">
    <location>
        <begin position="119"/>
        <end position="138"/>
    </location>
</feature>
<keyword evidence="1" id="KW-0472">Membrane</keyword>
<sequence>MNNNTQRAIIFALVALLLAATRLHLPASLTHFGPIPDASWAAFFIGGFYLRSWSRWAFPALMALAVLVDYIVIRGQGMNFWAHYCTSPAYWFLVPAYFALWYGGMLTRKHYSRQHDGRSLGVLVASLVGSVAVCQLLSQGSFYWISDVVSQPTVAGWFKNYTDWLLPQPSVGSSGYLMVTAIYVGLALLAHVGVQQIAQLMAAHKARA</sequence>
<keyword evidence="3" id="KW-1185">Reference proteome</keyword>
<name>A0A0R0CYM2_9GAMM</name>
<dbReference type="AlphaFoldDB" id="A0A0R0CYM2"/>